<evidence type="ECO:0000256" key="7">
    <source>
        <dbReference type="ARBA" id="ARBA00023242"/>
    </source>
</evidence>
<evidence type="ECO:0000256" key="4">
    <source>
        <dbReference type="ARBA" id="ARBA00023015"/>
    </source>
</evidence>
<dbReference type="EMBL" id="JBCAWK010000001">
    <property type="protein sequence ID" value="KAK8870076.1"/>
    <property type="molecule type" value="Genomic_DNA"/>
</dbReference>
<evidence type="ECO:0008006" key="13">
    <source>
        <dbReference type="Google" id="ProtNLM"/>
    </source>
</evidence>
<evidence type="ECO:0000256" key="6">
    <source>
        <dbReference type="ARBA" id="ARBA00023163"/>
    </source>
</evidence>
<dbReference type="GO" id="GO:0000981">
    <property type="term" value="F:DNA-binding transcription factor activity, RNA polymerase II-specific"/>
    <property type="evidence" value="ECO:0007669"/>
    <property type="project" value="InterPro"/>
</dbReference>
<keyword evidence="5" id="KW-0238">DNA-binding</keyword>
<dbReference type="SUPFAM" id="SSF57701">
    <property type="entry name" value="Zn2/Cys6 DNA-binding domain"/>
    <property type="match status" value="1"/>
</dbReference>
<dbReference type="CDD" id="cd00067">
    <property type="entry name" value="GAL4"/>
    <property type="match status" value="1"/>
</dbReference>
<sequence length="728" mass="80359">MNSSPEEEGGTIQRRTTRACDNCKKHANSRRTKCEATDQGDSHGRLSCKSCVENDLRCTFTAPVRKRGPQPGSRKRSHISTSPRTSYGLHPQSAHSDDPVSPPTRRPKYPTTAPPIPPSRPRSRHRFGGVPSTLVDQLLPLYFTHVHNVWPLIYKPTFNPHTTSPPLILSMLAIASCITPPNSTSDDIFPADRLFHMAEQAVHESRNECRIDLIQSLILLSLRQTGCGDKQSAAMLAGRACSMALIMGLNLAPTSLSSSPMGASLDMADREIRSRVYWNTYVLDKTLAEETGRPFLLTYRRSTTPLPSTNELEELETWPPPSISTASSAQYFGSISPRRGYVMSCFNWTCRLGMIVEDVLNLEIQCPPSIESWDAGFLQKTSQQWDTARNAEAVSEQLESWRRALPSFLLLDPSPSVSPIPHHAVTLSWYHTTRILLHSRFIRRARRPSQSPLMNGESSLSAHQICSEAAQASIDILSHLDRFQLLSVASSDLLHMLSLTALFEAFDTTNPDQDIAHKAKVNFAQCCIWLRDFSKSWPAASSHRVFFEGLIQGGLRISTNERPFAPGESGRAKTTSSNLAVEDQSLSPSIPEGLRAVRRHLSISEIAPTTPGPTENDVRGPDSPAFSDPTINPASLFQLPQLYWNHLNTGPTVSSTTWNPYFDLGITNPDSIDNYVQAGWDNPTAPVELSNNWLPPTLDAAEGEMPSSVSAGVQSALMSFIMQAARDG</sequence>
<keyword evidence="4" id="KW-0805">Transcription regulation</keyword>
<evidence type="ECO:0000256" key="2">
    <source>
        <dbReference type="ARBA" id="ARBA00022723"/>
    </source>
</evidence>
<dbReference type="GO" id="GO:0008270">
    <property type="term" value="F:zinc ion binding"/>
    <property type="evidence" value="ECO:0007669"/>
    <property type="project" value="InterPro"/>
</dbReference>
<dbReference type="InterPro" id="IPR001138">
    <property type="entry name" value="Zn2Cys6_DnaBD"/>
</dbReference>
<feature type="compositionally biased region" description="Polar residues" evidence="8">
    <location>
        <begin position="572"/>
        <end position="585"/>
    </location>
</feature>
<gene>
    <name evidence="11" type="ORF">IAR55_000646</name>
</gene>
<dbReference type="InterPro" id="IPR051615">
    <property type="entry name" value="Transcr_Regulatory_Elem"/>
</dbReference>
<dbReference type="InterPro" id="IPR036864">
    <property type="entry name" value="Zn2-C6_fun-type_DNA-bd_sf"/>
</dbReference>
<reference evidence="11 12" key="1">
    <citation type="journal article" date="2024" name="bioRxiv">
        <title>Comparative genomics of Cryptococcus and Kwoniella reveals pathogenesis evolution and contrasting karyotype dynamics via intercentromeric recombination or chromosome fusion.</title>
        <authorList>
            <person name="Coelho M.A."/>
            <person name="David-Palma M."/>
            <person name="Shea T."/>
            <person name="Bowers K."/>
            <person name="McGinley-Smith S."/>
            <person name="Mohammad A.W."/>
            <person name="Gnirke A."/>
            <person name="Yurkov A.M."/>
            <person name="Nowrousian M."/>
            <person name="Sun S."/>
            <person name="Cuomo C.A."/>
            <person name="Heitman J."/>
        </authorList>
    </citation>
    <scope>NUCLEOTIDE SEQUENCE [LARGE SCALE GENOMIC DNA]</scope>
    <source>
        <strain evidence="11 12">CBS 13917</strain>
    </source>
</reference>
<feature type="region of interest" description="Disordered" evidence="8">
    <location>
        <begin position="561"/>
        <end position="585"/>
    </location>
</feature>
<dbReference type="CDD" id="cd12148">
    <property type="entry name" value="fungal_TF_MHR"/>
    <property type="match status" value="1"/>
</dbReference>
<feature type="compositionally biased region" description="Basic and acidic residues" evidence="8">
    <location>
        <begin position="32"/>
        <end position="44"/>
    </location>
</feature>
<evidence type="ECO:0000256" key="8">
    <source>
        <dbReference type="SAM" id="MobiDB-lite"/>
    </source>
</evidence>
<dbReference type="GO" id="GO:0006351">
    <property type="term" value="P:DNA-templated transcription"/>
    <property type="evidence" value="ECO:0007669"/>
    <property type="project" value="InterPro"/>
</dbReference>
<dbReference type="GeneID" id="92177906"/>
<proteinExistence type="predicted"/>
<evidence type="ECO:0000259" key="9">
    <source>
        <dbReference type="SMART" id="SM00066"/>
    </source>
</evidence>
<evidence type="ECO:0000256" key="1">
    <source>
        <dbReference type="ARBA" id="ARBA00004123"/>
    </source>
</evidence>
<organism evidence="11 12">
    <name type="scientific">Kwoniella newhampshirensis</name>
    <dbReference type="NCBI Taxonomy" id="1651941"/>
    <lineage>
        <taxon>Eukaryota</taxon>
        <taxon>Fungi</taxon>
        <taxon>Dikarya</taxon>
        <taxon>Basidiomycota</taxon>
        <taxon>Agaricomycotina</taxon>
        <taxon>Tremellomycetes</taxon>
        <taxon>Tremellales</taxon>
        <taxon>Cryptococcaceae</taxon>
        <taxon>Kwoniella</taxon>
    </lineage>
</organism>
<accession>A0AAW0Z9R3</accession>
<evidence type="ECO:0000256" key="5">
    <source>
        <dbReference type="ARBA" id="ARBA00023125"/>
    </source>
</evidence>
<dbReference type="RefSeq" id="XP_066806322.1">
    <property type="nucleotide sequence ID" value="XM_066943780.1"/>
</dbReference>
<evidence type="ECO:0000256" key="3">
    <source>
        <dbReference type="ARBA" id="ARBA00022833"/>
    </source>
</evidence>
<keyword evidence="12" id="KW-1185">Reference proteome</keyword>
<comment type="subcellular location">
    <subcellularLocation>
        <location evidence="1">Nucleus</location>
    </subcellularLocation>
</comment>
<keyword evidence="6" id="KW-0804">Transcription</keyword>
<dbReference type="SMART" id="SM00906">
    <property type="entry name" value="Fungal_trans"/>
    <property type="match status" value="1"/>
</dbReference>
<evidence type="ECO:0000313" key="12">
    <source>
        <dbReference type="Proteomes" id="UP001388673"/>
    </source>
</evidence>
<evidence type="ECO:0000259" key="10">
    <source>
        <dbReference type="SMART" id="SM00906"/>
    </source>
</evidence>
<feature type="domain" description="Zn(2)-C6 fungal-type" evidence="9">
    <location>
        <begin position="14"/>
        <end position="69"/>
    </location>
</feature>
<dbReference type="GO" id="GO:0003677">
    <property type="term" value="F:DNA binding"/>
    <property type="evidence" value="ECO:0007669"/>
    <property type="project" value="UniProtKB-KW"/>
</dbReference>
<dbReference type="SMART" id="SM00066">
    <property type="entry name" value="GAL4"/>
    <property type="match status" value="1"/>
</dbReference>
<dbReference type="Pfam" id="PF04082">
    <property type="entry name" value="Fungal_trans"/>
    <property type="match status" value="1"/>
</dbReference>
<protein>
    <recommendedName>
        <fullName evidence="13">Zn(2)-C6 fungal-type domain-containing protein</fullName>
    </recommendedName>
</protein>
<keyword evidence="7" id="KW-0539">Nucleus</keyword>
<comment type="caution">
    <text evidence="11">The sequence shown here is derived from an EMBL/GenBank/DDBJ whole genome shotgun (WGS) entry which is preliminary data.</text>
</comment>
<dbReference type="PANTHER" id="PTHR31313:SF78">
    <property type="entry name" value="TRANSCRIPTION FACTOR DOMAIN-CONTAINING PROTEIN"/>
    <property type="match status" value="1"/>
</dbReference>
<name>A0AAW0Z9R3_9TREE</name>
<evidence type="ECO:0000313" key="11">
    <source>
        <dbReference type="EMBL" id="KAK8870076.1"/>
    </source>
</evidence>
<feature type="region of interest" description="Disordered" evidence="8">
    <location>
        <begin position="23"/>
        <end position="47"/>
    </location>
</feature>
<dbReference type="PANTHER" id="PTHR31313">
    <property type="entry name" value="TY1 ENHANCER ACTIVATOR"/>
    <property type="match status" value="1"/>
</dbReference>
<keyword evidence="2" id="KW-0479">Metal-binding</keyword>
<feature type="compositionally biased region" description="Basic residues" evidence="8">
    <location>
        <begin position="64"/>
        <end position="78"/>
    </location>
</feature>
<feature type="region of interest" description="Disordered" evidence="8">
    <location>
        <begin position="63"/>
        <end position="126"/>
    </location>
</feature>
<dbReference type="AlphaFoldDB" id="A0AAW0Z9R3"/>
<dbReference type="GO" id="GO:0005634">
    <property type="term" value="C:nucleus"/>
    <property type="evidence" value="ECO:0007669"/>
    <property type="project" value="UniProtKB-SubCell"/>
</dbReference>
<dbReference type="InterPro" id="IPR007219">
    <property type="entry name" value="XnlR_reg_dom"/>
</dbReference>
<feature type="domain" description="Xylanolytic transcriptional activator regulatory" evidence="10">
    <location>
        <begin position="233"/>
        <end position="313"/>
    </location>
</feature>
<dbReference type="Proteomes" id="UP001388673">
    <property type="component" value="Unassembled WGS sequence"/>
</dbReference>
<dbReference type="KEGG" id="kne:92177906"/>
<keyword evidence="3" id="KW-0862">Zinc</keyword>